<evidence type="ECO:0000313" key="3">
    <source>
        <dbReference type="EMBL" id="PVX51789.1"/>
    </source>
</evidence>
<dbReference type="PANTHER" id="PTHR30373:SF2">
    <property type="entry name" value="UPF0603 PROTEIN YGCG"/>
    <property type="match status" value="1"/>
</dbReference>
<protein>
    <recommendedName>
        <fullName evidence="2">TPM domain-containing protein</fullName>
    </recommendedName>
</protein>
<keyword evidence="1" id="KW-1133">Transmembrane helix</keyword>
<comment type="caution">
    <text evidence="3">The sequence shown here is derived from an EMBL/GenBank/DDBJ whole genome shotgun (WGS) entry which is preliminary data.</text>
</comment>
<keyword evidence="1" id="KW-0812">Transmembrane</keyword>
<dbReference type="PANTHER" id="PTHR30373">
    <property type="entry name" value="UPF0603 PROTEIN YGCG"/>
    <property type="match status" value="1"/>
</dbReference>
<sequence length="284" mass="30695">MNYLTKLPLNNMPRKIFTILLCCLWLVSFAQEGIPEKPKVERLVNDLAGILTEQEEQQLEQKLVKYAQESSTQVAVVTVKSLNGYERADFATRLAHKWGIGSSKNDNGILLLVKPKYRDSKGQIQIAVGYGLEGAATDLASGQIRDNIIIPHFKNNDYFSGIDKGTDALIALTKGEYNESAYPANEHSDFPIFLLPILFILFVIILSTLRRKASKQYQMSKTGGSIPSWMLIEMLTRRSGKGDFDDFNSGSGGFGGFGGGFGSGGGFGGFGGGGFGGGGAGGSW</sequence>
<dbReference type="EMBL" id="QENZ01000003">
    <property type="protein sequence ID" value="PVX51789.1"/>
    <property type="molecule type" value="Genomic_DNA"/>
</dbReference>
<dbReference type="Pfam" id="PF04536">
    <property type="entry name" value="TPM_phosphatase"/>
    <property type="match status" value="1"/>
</dbReference>
<dbReference type="AlphaFoldDB" id="A0A7L4UQ42"/>
<reference evidence="3 4" key="1">
    <citation type="submission" date="2018-05" db="EMBL/GenBank/DDBJ databases">
        <title>Genomic Encyclopedia of Type Strains, Phase IV (KMG-IV): sequencing the most valuable type-strain genomes for metagenomic binning, comparative biology and taxonomic classification.</title>
        <authorList>
            <person name="Goeker M."/>
        </authorList>
    </citation>
    <scope>NUCLEOTIDE SEQUENCE [LARGE SCALE GENOMIC DNA]</scope>
    <source>
        <strain evidence="3 4">DSM 28579</strain>
    </source>
</reference>
<proteinExistence type="predicted"/>
<evidence type="ECO:0000313" key="4">
    <source>
        <dbReference type="Proteomes" id="UP000251835"/>
    </source>
</evidence>
<dbReference type="InterPro" id="IPR007621">
    <property type="entry name" value="TPM_dom"/>
</dbReference>
<accession>A0A7L4UQ42</accession>
<gene>
    <name evidence="3" type="ORF">C7377_0075</name>
</gene>
<organism evidence="3 4">
    <name type="scientific">Balneicella halophila</name>
    <dbReference type="NCBI Taxonomy" id="1537566"/>
    <lineage>
        <taxon>Bacteria</taxon>
        <taxon>Pseudomonadati</taxon>
        <taxon>Bacteroidota</taxon>
        <taxon>Bacteroidia</taxon>
        <taxon>Bacteroidales</taxon>
        <taxon>Balneicellaceae</taxon>
        <taxon>Balneicella</taxon>
    </lineage>
</organism>
<feature type="transmembrane region" description="Helical" evidence="1">
    <location>
        <begin position="190"/>
        <end position="209"/>
    </location>
</feature>
<dbReference type="Gene3D" id="3.10.310.50">
    <property type="match status" value="1"/>
</dbReference>
<evidence type="ECO:0000256" key="1">
    <source>
        <dbReference type="SAM" id="Phobius"/>
    </source>
</evidence>
<evidence type="ECO:0000259" key="2">
    <source>
        <dbReference type="Pfam" id="PF04536"/>
    </source>
</evidence>
<name>A0A7L4UQ42_BALHA</name>
<dbReference type="Proteomes" id="UP000251835">
    <property type="component" value="Unassembled WGS sequence"/>
</dbReference>
<keyword evidence="4" id="KW-1185">Reference proteome</keyword>
<keyword evidence="1" id="KW-0472">Membrane</keyword>
<feature type="domain" description="TPM" evidence="2">
    <location>
        <begin position="44"/>
        <end position="171"/>
    </location>
</feature>